<dbReference type="GO" id="GO:0004674">
    <property type="term" value="F:protein serine/threonine kinase activity"/>
    <property type="evidence" value="ECO:0007669"/>
    <property type="project" value="UniProtKB-KW"/>
</dbReference>
<keyword evidence="3" id="KW-0723">Serine/threonine-protein kinase</keyword>
<keyword evidence="1" id="KW-0812">Transmembrane</keyword>
<dbReference type="PANTHER" id="PTHR48011:SF84">
    <property type="entry name" value="KINASE, PUTATIVE-RELATED"/>
    <property type="match status" value="1"/>
</dbReference>
<sequence>MNHATCTVHVPTGYVVGGWRVGEALASGSWSSVYSAERAGPGEPRVAALKFIPTGTLTSRQLSHLADMAEREVAVHRRVEHPGLIRVLDIIVIDDPDCPALDGVTVLALELAAESAAAALERADGGGLPDAPRIIADVGGALAHLHRAGWVHGDLKPGNILLMPDGSARLADFGLAAEIDGTHAYLPPGGTSDYVPPERWAEPVRDHGTAVRQTADIWALGVVTCRLLTGRLPFPGVTARARASAASAYATGQEPLSLPDELAEPWRGFVADCLAPDHATRRRHDAASLHRRALEIVAGDPVRRFRYTRRRVAVATASLLGVAGAVAGLVWALPSGHPADAVASQTGKYQHYFRTDADIPPEYYDLIVEAGTMCPENKAVSPVLVAAMLKDESGFDPALSDPAADEYGIARWTPGVLKFYLPAGQRDKIPAPPFPPDVSIPAVGRYLCWMAPKLEEVPGSPEENLAAAYRTSTDVVRNAHGIPTGRPKLTLYIDRLRGYLTQYRPAGAVAPTPVES</sequence>
<dbReference type="Proteomes" id="UP001602245">
    <property type="component" value="Unassembled WGS sequence"/>
</dbReference>
<keyword evidence="4" id="KW-1185">Reference proteome</keyword>
<dbReference type="PANTHER" id="PTHR48011">
    <property type="entry name" value="CCR4-NOT TRANSCRIPTIONAL COMPLEX SUBUNIT CAF120-RELATED"/>
    <property type="match status" value="1"/>
</dbReference>
<dbReference type="Pfam" id="PF00069">
    <property type="entry name" value="Pkinase"/>
    <property type="match status" value="1"/>
</dbReference>
<evidence type="ECO:0000259" key="2">
    <source>
        <dbReference type="PROSITE" id="PS50011"/>
    </source>
</evidence>
<dbReference type="EMBL" id="JBIAZU010000002">
    <property type="protein sequence ID" value="MFF5290663.1"/>
    <property type="molecule type" value="Genomic_DNA"/>
</dbReference>
<feature type="domain" description="Protein kinase" evidence="2">
    <location>
        <begin position="19"/>
        <end position="293"/>
    </location>
</feature>
<dbReference type="RefSeq" id="WP_026205432.1">
    <property type="nucleotide sequence ID" value="NZ_JBIAZU010000002.1"/>
</dbReference>
<evidence type="ECO:0000313" key="3">
    <source>
        <dbReference type="EMBL" id="MFF5290663.1"/>
    </source>
</evidence>
<name>A0ABW6WCD5_9ACTN</name>
<organism evidence="3 4">
    <name type="scientific">Paractinoplanes globisporus</name>
    <dbReference type="NCBI Taxonomy" id="113565"/>
    <lineage>
        <taxon>Bacteria</taxon>
        <taxon>Bacillati</taxon>
        <taxon>Actinomycetota</taxon>
        <taxon>Actinomycetes</taxon>
        <taxon>Micromonosporales</taxon>
        <taxon>Micromonosporaceae</taxon>
        <taxon>Paractinoplanes</taxon>
    </lineage>
</organism>
<gene>
    <name evidence="3" type="ORF">ACFY35_14555</name>
</gene>
<dbReference type="InterPro" id="IPR023346">
    <property type="entry name" value="Lysozyme-like_dom_sf"/>
</dbReference>
<feature type="transmembrane region" description="Helical" evidence="1">
    <location>
        <begin position="312"/>
        <end position="333"/>
    </location>
</feature>
<dbReference type="InterPro" id="IPR000719">
    <property type="entry name" value="Prot_kinase_dom"/>
</dbReference>
<reference evidence="3 4" key="1">
    <citation type="submission" date="2024-10" db="EMBL/GenBank/DDBJ databases">
        <title>The Natural Products Discovery Center: Release of the First 8490 Sequenced Strains for Exploring Actinobacteria Biosynthetic Diversity.</title>
        <authorList>
            <person name="Kalkreuter E."/>
            <person name="Kautsar S.A."/>
            <person name="Yang D."/>
            <person name="Bader C.D."/>
            <person name="Teijaro C.N."/>
            <person name="Fluegel L."/>
            <person name="Davis C.M."/>
            <person name="Simpson J.R."/>
            <person name="Lauterbach L."/>
            <person name="Steele A.D."/>
            <person name="Gui C."/>
            <person name="Meng S."/>
            <person name="Li G."/>
            <person name="Viehrig K."/>
            <person name="Ye F."/>
            <person name="Su P."/>
            <person name="Kiefer A.F."/>
            <person name="Nichols A."/>
            <person name="Cepeda A.J."/>
            <person name="Yan W."/>
            <person name="Fan B."/>
            <person name="Jiang Y."/>
            <person name="Adhikari A."/>
            <person name="Zheng C.-J."/>
            <person name="Schuster L."/>
            <person name="Cowan T.M."/>
            <person name="Smanski M.J."/>
            <person name="Chevrette M.G."/>
            <person name="De Carvalho L.P.S."/>
            <person name="Shen B."/>
        </authorList>
    </citation>
    <scope>NUCLEOTIDE SEQUENCE [LARGE SCALE GENOMIC DNA]</scope>
    <source>
        <strain evidence="3 4">NPDC000087</strain>
    </source>
</reference>
<evidence type="ECO:0000313" key="4">
    <source>
        <dbReference type="Proteomes" id="UP001602245"/>
    </source>
</evidence>
<keyword evidence="3" id="KW-0418">Kinase</keyword>
<dbReference type="InterPro" id="IPR011009">
    <property type="entry name" value="Kinase-like_dom_sf"/>
</dbReference>
<keyword evidence="1" id="KW-1133">Transmembrane helix</keyword>
<dbReference type="Gene3D" id="1.10.530.10">
    <property type="match status" value="1"/>
</dbReference>
<protein>
    <submittedName>
        <fullName evidence="3">Serine/threonine protein kinase</fullName>
    </submittedName>
</protein>
<dbReference type="PROSITE" id="PS50011">
    <property type="entry name" value="PROTEIN_KINASE_DOM"/>
    <property type="match status" value="1"/>
</dbReference>
<dbReference type="InterPro" id="IPR052751">
    <property type="entry name" value="Plant_MAPKKK"/>
</dbReference>
<proteinExistence type="predicted"/>
<keyword evidence="1" id="KW-0472">Membrane</keyword>
<keyword evidence="3" id="KW-0808">Transferase</keyword>
<dbReference type="SUPFAM" id="SSF56112">
    <property type="entry name" value="Protein kinase-like (PK-like)"/>
    <property type="match status" value="1"/>
</dbReference>
<dbReference type="Gene3D" id="1.10.510.10">
    <property type="entry name" value="Transferase(Phosphotransferase) domain 1"/>
    <property type="match status" value="1"/>
</dbReference>
<comment type="caution">
    <text evidence="3">The sequence shown here is derived from an EMBL/GenBank/DDBJ whole genome shotgun (WGS) entry which is preliminary data.</text>
</comment>
<dbReference type="SMART" id="SM00220">
    <property type="entry name" value="S_TKc"/>
    <property type="match status" value="1"/>
</dbReference>
<dbReference type="SUPFAM" id="SSF53955">
    <property type="entry name" value="Lysozyme-like"/>
    <property type="match status" value="1"/>
</dbReference>
<dbReference type="Gene3D" id="3.30.200.20">
    <property type="entry name" value="Phosphorylase Kinase, domain 1"/>
    <property type="match status" value="1"/>
</dbReference>
<evidence type="ECO:0000256" key="1">
    <source>
        <dbReference type="SAM" id="Phobius"/>
    </source>
</evidence>
<accession>A0ABW6WCD5</accession>